<feature type="domain" description="C3H1-type" evidence="6">
    <location>
        <begin position="54"/>
        <end position="82"/>
    </location>
</feature>
<feature type="non-terminal residue" evidence="7">
    <location>
        <position position="715"/>
    </location>
</feature>
<evidence type="ECO:0000256" key="2">
    <source>
        <dbReference type="ARBA" id="ARBA00022771"/>
    </source>
</evidence>
<feature type="region of interest" description="Disordered" evidence="5">
    <location>
        <begin position="445"/>
        <end position="545"/>
    </location>
</feature>
<accession>A0A3E2HA75</accession>
<feature type="region of interest" description="Disordered" evidence="5">
    <location>
        <begin position="664"/>
        <end position="689"/>
    </location>
</feature>
<dbReference type="AlphaFoldDB" id="A0A3E2HA75"/>
<feature type="compositionally biased region" description="Low complexity" evidence="5">
    <location>
        <begin position="679"/>
        <end position="689"/>
    </location>
</feature>
<reference evidence="7 8" key="1">
    <citation type="submission" date="2018-05" db="EMBL/GenBank/DDBJ databases">
        <title>Draft genome sequence of Scytalidium lignicola DSM 105466, a ubiquitous saprotrophic fungus.</title>
        <authorList>
            <person name="Buettner E."/>
            <person name="Gebauer A.M."/>
            <person name="Hofrichter M."/>
            <person name="Liers C."/>
            <person name="Kellner H."/>
        </authorList>
    </citation>
    <scope>NUCLEOTIDE SEQUENCE [LARGE SCALE GENOMIC DNA]</scope>
    <source>
        <strain evidence="7 8">DSM 105466</strain>
    </source>
</reference>
<evidence type="ECO:0000256" key="3">
    <source>
        <dbReference type="ARBA" id="ARBA00022833"/>
    </source>
</evidence>
<name>A0A3E2HA75_SCYLI</name>
<dbReference type="PROSITE" id="PS50103">
    <property type="entry name" value="ZF_C3H1"/>
    <property type="match status" value="1"/>
</dbReference>
<dbReference type="InterPro" id="IPR000571">
    <property type="entry name" value="Znf_CCCH"/>
</dbReference>
<dbReference type="GO" id="GO:0008270">
    <property type="term" value="F:zinc ion binding"/>
    <property type="evidence" value="ECO:0007669"/>
    <property type="project" value="UniProtKB-KW"/>
</dbReference>
<dbReference type="SUPFAM" id="SSF90229">
    <property type="entry name" value="CCCH zinc finger"/>
    <property type="match status" value="1"/>
</dbReference>
<organism evidence="7 8">
    <name type="scientific">Scytalidium lignicola</name>
    <name type="common">Hyphomycete</name>
    <dbReference type="NCBI Taxonomy" id="5539"/>
    <lineage>
        <taxon>Eukaryota</taxon>
        <taxon>Fungi</taxon>
        <taxon>Dikarya</taxon>
        <taxon>Ascomycota</taxon>
        <taxon>Pezizomycotina</taxon>
        <taxon>Leotiomycetes</taxon>
        <taxon>Leotiomycetes incertae sedis</taxon>
        <taxon>Scytalidium</taxon>
    </lineage>
</organism>
<dbReference type="OrthoDB" id="10253329at2759"/>
<keyword evidence="3 4" id="KW-0862">Zinc</keyword>
<proteinExistence type="predicted"/>
<keyword evidence="2 4" id="KW-0863">Zinc-finger</keyword>
<dbReference type="Gene3D" id="4.10.1000.10">
    <property type="entry name" value="Zinc finger, CCCH-type"/>
    <property type="match status" value="1"/>
</dbReference>
<feature type="non-terminal residue" evidence="7">
    <location>
        <position position="1"/>
    </location>
</feature>
<dbReference type="Proteomes" id="UP000258309">
    <property type="component" value="Unassembled WGS sequence"/>
</dbReference>
<evidence type="ECO:0000259" key="6">
    <source>
        <dbReference type="PROSITE" id="PS50103"/>
    </source>
</evidence>
<feature type="zinc finger region" description="C3H1-type" evidence="4">
    <location>
        <begin position="54"/>
        <end position="82"/>
    </location>
</feature>
<dbReference type="Pfam" id="PF00642">
    <property type="entry name" value="zf-CCCH"/>
    <property type="match status" value="1"/>
</dbReference>
<comment type="caution">
    <text evidence="7">The sequence shown here is derived from an EMBL/GenBank/DDBJ whole genome shotgun (WGS) entry which is preliminary data.</text>
</comment>
<feature type="compositionally biased region" description="Low complexity" evidence="5">
    <location>
        <begin position="632"/>
        <end position="648"/>
    </location>
</feature>
<keyword evidence="1 4" id="KW-0479">Metal-binding</keyword>
<gene>
    <name evidence="7" type="ORF">B7463_g6118</name>
</gene>
<dbReference type="EMBL" id="NCSJ02000106">
    <property type="protein sequence ID" value="RFU30207.1"/>
    <property type="molecule type" value="Genomic_DNA"/>
</dbReference>
<feature type="compositionally biased region" description="Low complexity" evidence="5">
    <location>
        <begin position="445"/>
        <end position="461"/>
    </location>
</feature>
<evidence type="ECO:0000313" key="7">
    <source>
        <dbReference type="EMBL" id="RFU30207.1"/>
    </source>
</evidence>
<evidence type="ECO:0000313" key="8">
    <source>
        <dbReference type="Proteomes" id="UP000258309"/>
    </source>
</evidence>
<evidence type="ECO:0000256" key="4">
    <source>
        <dbReference type="PROSITE-ProRule" id="PRU00723"/>
    </source>
</evidence>
<sequence length="715" mass="76908">MSSTTSATTTPSPTVAAVAATAAAHEVSIENETALRAAAATTVGPQTQKHKQKPKAGRICRYFGSAGYCRNGNDCPFVHDQTMLPGSKLGKDEAIQSAGINSEASTQQPVLDENVMVQDRRQAVRRPPAARVVPKPVPKAQVEDPREFQLGQIRRRYSPKETNQSANELWGIEEGTTSLKFNLPPSDPDFPFEISVLECQLSVPPGYPESRPTLKVGNRDIPRGFAVNVERGFDNLAQEKKNASLLELIKALDKNLETFLSVQKAETVTIVPNKDTRHLSTAPLKALNAVTSASTLQDAAEVAQEQPKEEGKPVELIEAFSQTQIAEAAKKREAETRQLEARMGRLPFYQKSSDGIAYTLPITPARPQDLPISPRVVKSTKLFVPLLYPLQSVRIKLEGVDEDHAKIVEKAFEQKAKEQKHLNLMGHVNFLSSKMHILATTVLEPEDTTPLPTPSQLQPDTKSSPASKESAIGGEADPGKSHIHHIPRPPEWVMVNPDDGSGDESADSYTYDSGDESTEGGVEVPPEDKDKSEPSSSGLAPANPERGTALSFPFLELYGIELLEVATLNLSVKCERCKEVIDIKGLKNGVVKNESLPLFLPVLGVLPPIQLQESSPSAAKQPAMSAGNVTNASHSSSPTSSSSASAHPIYLPPQVPAARRRPLDLPQARNSPNVVAVDTTPSPTAGSASAAARRCTPVIGVTMKAKNTCMSGLIA</sequence>
<keyword evidence="8" id="KW-1185">Reference proteome</keyword>
<protein>
    <recommendedName>
        <fullName evidence="6">C3H1-type domain-containing protein</fullName>
    </recommendedName>
</protein>
<evidence type="ECO:0000256" key="5">
    <source>
        <dbReference type="SAM" id="MobiDB-lite"/>
    </source>
</evidence>
<evidence type="ECO:0000256" key="1">
    <source>
        <dbReference type="ARBA" id="ARBA00022723"/>
    </source>
</evidence>
<feature type="region of interest" description="Disordered" evidence="5">
    <location>
        <begin position="614"/>
        <end position="650"/>
    </location>
</feature>
<dbReference type="InterPro" id="IPR036855">
    <property type="entry name" value="Znf_CCCH_sf"/>
</dbReference>
<dbReference type="OMA" id="FRRQLMH"/>
<dbReference type="STRING" id="5539.A0A3E2HA75"/>